<dbReference type="Proteomes" id="UP000193380">
    <property type="component" value="Unassembled WGS sequence"/>
</dbReference>
<gene>
    <name evidence="1" type="ORF">GSONMT00051430001</name>
</gene>
<evidence type="ECO:0000313" key="2">
    <source>
        <dbReference type="Proteomes" id="UP000193380"/>
    </source>
</evidence>
<dbReference type="PaxDb" id="8022-A0A060ZF50"/>
<dbReference type="AlphaFoldDB" id="A0A060ZF50"/>
<dbReference type="EMBL" id="FR954848">
    <property type="protein sequence ID" value="CDR00224.1"/>
    <property type="molecule type" value="Genomic_DNA"/>
</dbReference>
<organism evidence="1 2">
    <name type="scientific">Oncorhynchus mykiss</name>
    <name type="common">Rainbow trout</name>
    <name type="synonym">Salmo gairdneri</name>
    <dbReference type="NCBI Taxonomy" id="8022"/>
    <lineage>
        <taxon>Eukaryota</taxon>
        <taxon>Metazoa</taxon>
        <taxon>Chordata</taxon>
        <taxon>Craniata</taxon>
        <taxon>Vertebrata</taxon>
        <taxon>Euteleostomi</taxon>
        <taxon>Actinopterygii</taxon>
        <taxon>Neopterygii</taxon>
        <taxon>Teleostei</taxon>
        <taxon>Protacanthopterygii</taxon>
        <taxon>Salmoniformes</taxon>
        <taxon>Salmonidae</taxon>
        <taxon>Salmoninae</taxon>
        <taxon>Oncorhynchus</taxon>
    </lineage>
</organism>
<sequence>MPLCPSSSVGSSSVPASRGAVCLPAGAPSVSRLDCGFTDGLTDKTVWWGEYLCSGGRYVLYLHRCDGHDDLSDETGCAERETHIMEALTYCTVPSESRSAPEQGS</sequence>
<name>A0A060ZF50_ONCMY</name>
<dbReference type="STRING" id="8022.A0A060ZF50"/>
<evidence type="ECO:0000313" key="1">
    <source>
        <dbReference type="EMBL" id="CDR00224.1"/>
    </source>
</evidence>
<accession>A0A060ZF50</accession>
<proteinExistence type="predicted"/>
<protein>
    <submittedName>
        <fullName evidence="1">Uncharacterized protein</fullName>
    </submittedName>
</protein>
<reference evidence="1" key="2">
    <citation type="submission" date="2014-03" db="EMBL/GenBank/DDBJ databases">
        <authorList>
            <person name="Genoscope - CEA"/>
        </authorList>
    </citation>
    <scope>NUCLEOTIDE SEQUENCE</scope>
</reference>
<reference evidence="1" key="1">
    <citation type="journal article" date="2014" name="Nat. Commun.">
        <title>The rainbow trout genome provides novel insights into evolution after whole-genome duplication in vertebrates.</title>
        <authorList>
            <person name="Berthelot C."/>
            <person name="Brunet F."/>
            <person name="Chalopin D."/>
            <person name="Juanchich A."/>
            <person name="Bernard M."/>
            <person name="Noel B."/>
            <person name="Bento P."/>
            <person name="Da Silva C."/>
            <person name="Labadie K."/>
            <person name="Alberti A."/>
            <person name="Aury J.M."/>
            <person name="Louis A."/>
            <person name="Dehais P."/>
            <person name="Bardou P."/>
            <person name="Montfort J."/>
            <person name="Klopp C."/>
            <person name="Cabau C."/>
            <person name="Gaspin C."/>
            <person name="Thorgaard G.H."/>
            <person name="Boussaha M."/>
            <person name="Quillet E."/>
            <person name="Guyomard R."/>
            <person name="Galiana D."/>
            <person name="Bobe J."/>
            <person name="Volff J.N."/>
            <person name="Genet C."/>
            <person name="Wincker P."/>
            <person name="Jaillon O."/>
            <person name="Roest Crollius H."/>
            <person name="Guiguen Y."/>
        </authorList>
    </citation>
    <scope>NUCLEOTIDE SEQUENCE [LARGE SCALE GENOMIC DNA]</scope>
</reference>